<dbReference type="InterPro" id="IPR036527">
    <property type="entry name" value="SCP2_sterol-bd_dom_sf"/>
</dbReference>
<evidence type="ECO:0000313" key="6">
    <source>
        <dbReference type="Proteomes" id="UP001208690"/>
    </source>
</evidence>
<dbReference type="PANTHER" id="PTHR33204:SF18">
    <property type="entry name" value="TRANSCRIPTIONAL REGULATORY PROTEIN"/>
    <property type="match status" value="1"/>
</dbReference>
<dbReference type="SUPFAM" id="SSF55718">
    <property type="entry name" value="SCP-like"/>
    <property type="match status" value="1"/>
</dbReference>
<evidence type="ECO:0000256" key="3">
    <source>
        <dbReference type="ARBA" id="ARBA00023163"/>
    </source>
</evidence>
<dbReference type="InterPro" id="IPR036388">
    <property type="entry name" value="WH-like_DNA-bd_sf"/>
</dbReference>
<name>A0ABT3BJ42_9RHOB</name>
<dbReference type="SUPFAM" id="SSF46785">
    <property type="entry name" value="Winged helix' DNA-binding domain"/>
    <property type="match status" value="1"/>
</dbReference>
<dbReference type="InterPro" id="IPR002577">
    <property type="entry name" value="HTH_HxlR"/>
</dbReference>
<evidence type="ECO:0000313" key="5">
    <source>
        <dbReference type="EMBL" id="MCV3273591.1"/>
    </source>
</evidence>
<evidence type="ECO:0000259" key="4">
    <source>
        <dbReference type="PROSITE" id="PS51118"/>
    </source>
</evidence>
<gene>
    <name evidence="5" type="ORF">MUB52_19335</name>
</gene>
<organism evidence="5 6">
    <name type="scientific">Roseobacter sinensis</name>
    <dbReference type="NCBI Taxonomy" id="2931391"/>
    <lineage>
        <taxon>Bacteria</taxon>
        <taxon>Pseudomonadati</taxon>
        <taxon>Pseudomonadota</taxon>
        <taxon>Alphaproteobacteria</taxon>
        <taxon>Rhodobacterales</taxon>
        <taxon>Roseobacteraceae</taxon>
        <taxon>Roseobacter</taxon>
    </lineage>
</organism>
<keyword evidence="3" id="KW-0804">Transcription</keyword>
<protein>
    <submittedName>
        <fullName evidence="5">Helix-turn-helix transcriptional regulator</fullName>
    </submittedName>
</protein>
<reference evidence="5 6" key="1">
    <citation type="submission" date="2022-04" db="EMBL/GenBank/DDBJ databases">
        <title>Roseobacter sp. WL0113 is a bacterium isolated from neritic sediment.</title>
        <authorList>
            <person name="Wang L."/>
            <person name="He W."/>
            <person name="Zhang D.-F."/>
        </authorList>
    </citation>
    <scope>NUCLEOTIDE SEQUENCE [LARGE SCALE GENOMIC DNA]</scope>
    <source>
        <strain evidence="5 6">WL0113</strain>
    </source>
</reference>
<dbReference type="EMBL" id="JALIEB010000017">
    <property type="protein sequence ID" value="MCV3273591.1"/>
    <property type="molecule type" value="Genomic_DNA"/>
</dbReference>
<dbReference type="Pfam" id="PF01638">
    <property type="entry name" value="HxlR"/>
    <property type="match status" value="1"/>
</dbReference>
<evidence type="ECO:0000256" key="2">
    <source>
        <dbReference type="ARBA" id="ARBA00023125"/>
    </source>
</evidence>
<dbReference type="PROSITE" id="PS51118">
    <property type="entry name" value="HTH_HXLR"/>
    <property type="match status" value="1"/>
</dbReference>
<dbReference type="Proteomes" id="UP001208690">
    <property type="component" value="Unassembled WGS sequence"/>
</dbReference>
<evidence type="ECO:0000256" key="1">
    <source>
        <dbReference type="ARBA" id="ARBA00023015"/>
    </source>
</evidence>
<dbReference type="Gene3D" id="1.10.10.10">
    <property type="entry name" value="Winged helix-like DNA-binding domain superfamily/Winged helix DNA-binding domain"/>
    <property type="match status" value="1"/>
</dbReference>
<proteinExistence type="predicted"/>
<dbReference type="InterPro" id="IPR036390">
    <property type="entry name" value="WH_DNA-bd_sf"/>
</dbReference>
<dbReference type="PANTHER" id="PTHR33204">
    <property type="entry name" value="TRANSCRIPTIONAL REGULATOR, MARR FAMILY"/>
    <property type="match status" value="1"/>
</dbReference>
<keyword evidence="2" id="KW-0238">DNA-binding</keyword>
<feature type="domain" description="HTH hxlR-type" evidence="4">
    <location>
        <begin position="14"/>
        <end position="111"/>
    </location>
</feature>
<keyword evidence="1" id="KW-0805">Transcription regulation</keyword>
<sequence>MDDPMPYKGYGQYCPFALAAELLCERWTLLVISRVIDGCSRFNEIHRGVPKISATLLSQRLKQLEHAGLITRQRLENERGYSYQLTDAGRDLDPIIMSLAVWGQKWSRDMEHEDLDPAFLAWSMHTRLNIEAMPEVRTVMEFAFSGYDKGIFRFWLVVEHGQADMCLKYPGYESDLIVHADIRRFIEAWRGFRDLNQEMLSGHIRVEGPRDLKRVFPDWLQLSALSPFERKVGREALLRKRENSVAPG</sequence>
<keyword evidence="6" id="KW-1185">Reference proteome</keyword>
<accession>A0ABT3BJ42</accession>
<dbReference type="RefSeq" id="WP_263845803.1">
    <property type="nucleotide sequence ID" value="NZ_JALIEB010000017.1"/>
</dbReference>
<comment type="caution">
    <text evidence="5">The sequence shown here is derived from an EMBL/GenBank/DDBJ whole genome shotgun (WGS) entry which is preliminary data.</text>
</comment>